<name>A0A645C839_9ZZZZ</name>
<dbReference type="AlphaFoldDB" id="A0A645C839"/>
<dbReference type="EMBL" id="VSSQ01025505">
    <property type="protein sequence ID" value="MPM73678.1"/>
    <property type="molecule type" value="Genomic_DNA"/>
</dbReference>
<evidence type="ECO:0000313" key="1">
    <source>
        <dbReference type="EMBL" id="MPM73678.1"/>
    </source>
</evidence>
<sequence length="62" mass="6478">MQRRGPLVGELADCGLEVTVQRGEHKGISADAGKGQDVGRHEGGVERREGVCGAILPKLGAR</sequence>
<protein>
    <submittedName>
        <fullName evidence="1">Uncharacterized protein</fullName>
    </submittedName>
</protein>
<proteinExistence type="predicted"/>
<organism evidence="1">
    <name type="scientific">bioreactor metagenome</name>
    <dbReference type="NCBI Taxonomy" id="1076179"/>
    <lineage>
        <taxon>unclassified sequences</taxon>
        <taxon>metagenomes</taxon>
        <taxon>ecological metagenomes</taxon>
    </lineage>
</organism>
<accession>A0A645C839</accession>
<reference evidence="1" key="1">
    <citation type="submission" date="2019-08" db="EMBL/GenBank/DDBJ databases">
        <authorList>
            <person name="Kucharzyk K."/>
            <person name="Murdoch R.W."/>
            <person name="Higgins S."/>
            <person name="Loffler F."/>
        </authorList>
    </citation>
    <scope>NUCLEOTIDE SEQUENCE</scope>
</reference>
<comment type="caution">
    <text evidence="1">The sequence shown here is derived from an EMBL/GenBank/DDBJ whole genome shotgun (WGS) entry which is preliminary data.</text>
</comment>
<gene>
    <name evidence="1" type="ORF">SDC9_120660</name>
</gene>